<dbReference type="Pfam" id="PF02631">
    <property type="entry name" value="RecX_HTH2"/>
    <property type="match status" value="1"/>
</dbReference>
<keyword evidence="4 5" id="KW-0963">Cytoplasm</keyword>
<comment type="similarity">
    <text evidence="2 5">Belongs to the RecX family.</text>
</comment>
<feature type="domain" description="RecX third three-helical" evidence="7">
    <location>
        <begin position="109"/>
        <end position="149"/>
    </location>
</feature>
<accession>A0A6M4GU72</accession>
<dbReference type="Pfam" id="PF21982">
    <property type="entry name" value="RecX_HTH1"/>
    <property type="match status" value="1"/>
</dbReference>
<dbReference type="KEGG" id="uru:DSM104443_01446"/>
<dbReference type="InterPro" id="IPR053924">
    <property type="entry name" value="RecX_HTH_2nd"/>
</dbReference>
<organism evidence="9 10">
    <name type="scientific">Usitatibacter rugosus</name>
    <dbReference type="NCBI Taxonomy" id="2732067"/>
    <lineage>
        <taxon>Bacteria</taxon>
        <taxon>Pseudomonadati</taxon>
        <taxon>Pseudomonadota</taxon>
        <taxon>Betaproteobacteria</taxon>
        <taxon>Nitrosomonadales</taxon>
        <taxon>Usitatibacteraceae</taxon>
        <taxon>Usitatibacter</taxon>
    </lineage>
</organism>
<evidence type="ECO:0000259" key="7">
    <source>
        <dbReference type="Pfam" id="PF21981"/>
    </source>
</evidence>
<evidence type="ECO:0000256" key="2">
    <source>
        <dbReference type="ARBA" id="ARBA00009695"/>
    </source>
</evidence>
<evidence type="ECO:0000313" key="9">
    <source>
        <dbReference type="EMBL" id="QJR10388.1"/>
    </source>
</evidence>
<dbReference type="Pfam" id="PF21981">
    <property type="entry name" value="RecX_HTH3"/>
    <property type="match status" value="1"/>
</dbReference>
<feature type="domain" description="RecX second three-helical" evidence="6">
    <location>
        <begin position="60"/>
        <end position="97"/>
    </location>
</feature>
<reference evidence="9 10" key="1">
    <citation type="submission" date="2020-04" db="EMBL/GenBank/DDBJ databases">
        <title>Usitatibacter rugosus gen. nov., sp. nov. and Usitatibacter palustris sp. nov., novel members of Usitatibacteraceae fam. nov. within the order Nitrosomonadales isolated from soil.</title>
        <authorList>
            <person name="Huber K.J."/>
            <person name="Neumann-Schaal M."/>
            <person name="Geppert A."/>
            <person name="Luckner M."/>
            <person name="Wanner G."/>
            <person name="Overmann J."/>
        </authorList>
    </citation>
    <scope>NUCLEOTIDE SEQUENCE [LARGE SCALE GENOMIC DNA]</scope>
    <source>
        <strain evidence="9 10">0125_3</strain>
    </source>
</reference>
<comment type="subcellular location">
    <subcellularLocation>
        <location evidence="1 5">Cytoplasm</location>
    </subcellularLocation>
</comment>
<evidence type="ECO:0000259" key="6">
    <source>
        <dbReference type="Pfam" id="PF02631"/>
    </source>
</evidence>
<dbReference type="Gene3D" id="1.10.10.10">
    <property type="entry name" value="Winged helix-like DNA-binding domain superfamily/Winged helix DNA-binding domain"/>
    <property type="match status" value="3"/>
</dbReference>
<dbReference type="PANTHER" id="PTHR33602">
    <property type="entry name" value="REGULATORY PROTEIN RECX FAMILY PROTEIN"/>
    <property type="match status" value="1"/>
</dbReference>
<dbReference type="InterPro" id="IPR036388">
    <property type="entry name" value="WH-like_DNA-bd_sf"/>
</dbReference>
<dbReference type="InterPro" id="IPR053926">
    <property type="entry name" value="RecX_HTH_1st"/>
</dbReference>
<dbReference type="NCBIfam" id="NF001055">
    <property type="entry name" value="PRK00117.2-5"/>
    <property type="match status" value="1"/>
</dbReference>
<dbReference type="GO" id="GO:0005737">
    <property type="term" value="C:cytoplasm"/>
    <property type="evidence" value="ECO:0007669"/>
    <property type="project" value="UniProtKB-SubCell"/>
</dbReference>
<comment type="function">
    <text evidence="5">Modulates RecA activity.</text>
</comment>
<proteinExistence type="inferred from homology"/>
<evidence type="ECO:0000256" key="3">
    <source>
        <dbReference type="ARBA" id="ARBA00018111"/>
    </source>
</evidence>
<gene>
    <name evidence="5 9" type="primary">recX</name>
    <name evidence="9" type="ORF">DSM104443_01446</name>
</gene>
<dbReference type="GO" id="GO:0006282">
    <property type="term" value="P:regulation of DNA repair"/>
    <property type="evidence" value="ECO:0007669"/>
    <property type="project" value="UniProtKB-UniRule"/>
</dbReference>
<dbReference type="EMBL" id="CP053069">
    <property type="protein sequence ID" value="QJR10388.1"/>
    <property type="molecule type" value="Genomic_DNA"/>
</dbReference>
<evidence type="ECO:0000256" key="1">
    <source>
        <dbReference type="ARBA" id="ARBA00004496"/>
    </source>
</evidence>
<keyword evidence="10" id="KW-1185">Reference proteome</keyword>
<sequence length="156" mass="17668">MAWAFMATKSEPSLRARALRLVARREHSREELRRKLAAHAAEGEDVTVLLDDFAARGWISDARFAEMAARAKARRYGPLKLAHYLRGRGLADEIIAAGVKAAGADGVSNIESIWRSRFRDLPGDEQDKARQVRFLQGRGFPLDQIFRFLKQMETFP</sequence>
<evidence type="ECO:0000256" key="4">
    <source>
        <dbReference type="ARBA" id="ARBA00022490"/>
    </source>
</evidence>
<evidence type="ECO:0000256" key="5">
    <source>
        <dbReference type="HAMAP-Rule" id="MF_01114"/>
    </source>
</evidence>
<dbReference type="InterPro" id="IPR053925">
    <property type="entry name" value="RecX_HTH_3rd"/>
</dbReference>
<dbReference type="HAMAP" id="MF_01114">
    <property type="entry name" value="RecX"/>
    <property type="match status" value="1"/>
</dbReference>
<feature type="domain" description="RecX first three-helical" evidence="8">
    <location>
        <begin position="15"/>
        <end position="46"/>
    </location>
</feature>
<dbReference type="InterPro" id="IPR003783">
    <property type="entry name" value="Regulatory_RecX"/>
</dbReference>
<name>A0A6M4GU72_9PROT</name>
<dbReference type="PANTHER" id="PTHR33602:SF1">
    <property type="entry name" value="REGULATORY PROTEIN RECX FAMILY PROTEIN"/>
    <property type="match status" value="1"/>
</dbReference>
<evidence type="ECO:0000259" key="8">
    <source>
        <dbReference type="Pfam" id="PF21982"/>
    </source>
</evidence>
<dbReference type="AlphaFoldDB" id="A0A6M4GU72"/>
<protein>
    <recommendedName>
        <fullName evidence="3 5">Regulatory protein RecX</fullName>
    </recommendedName>
</protein>
<dbReference type="Proteomes" id="UP000501534">
    <property type="component" value="Chromosome"/>
</dbReference>
<evidence type="ECO:0000313" key="10">
    <source>
        <dbReference type="Proteomes" id="UP000501534"/>
    </source>
</evidence>